<dbReference type="EMBL" id="CAMKVN010024821">
    <property type="protein sequence ID" value="CAI2200603.1"/>
    <property type="molecule type" value="Genomic_DNA"/>
</dbReference>
<comment type="caution">
    <text evidence="1">The sequence shown here is derived from an EMBL/GenBank/DDBJ whole genome shotgun (WGS) entry which is preliminary data.</text>
</comment>
<evidence type="ECO:0000313" key="1">
    <source>
        <dbReference type="EMBL" id="CAI2200603.1"/>
    </source>
</evidence>
<gene>
    <name evidence="1" type="ORF">FWILDA_LOCUS19651</name>
</gene>
<feature type="non-terminal residue" evidence="1">
    <location>
        <position position="1"/>
    </location>
</feature>
<keyword evidence="2" id="KW-1185">Reference proteome</keyword>
<reference evidence="1" key="1">
    <citation type="submission" date="2022-08" db="EMBL/GenBank/DDBJ databases">
        <authorList>
            <person name="Kallberg Y."/>
            <person name="Tangrot J."/>
            <person name="Rosling A."/>
        </authorList>
    </citation>
    <scope>NUCLEOTIDE SEQUENCE</scope>
    <source>
        <strain evidence="1">Wild A</strain>
    </source>
</reference>
<name>A0A9W4TCK6_9GLOM</name>
<dbReference type="AlphaFoldDB" id="A0A9W4TCK6"/>
<proteinExistence type="predicted"/>
<accession>A0A9W4TCK6</accession>
<evidence type="ECO:0000313" key="2">
    <source>
        <dbReference type="Proteomes" id="UP001153678"/>
    </source>
</evidence>
<sequence length="43" mass="4995">LVYEPAIRNKAEILQKFEINFGYDRYSLSSTQNKASSIRSELN</sequence>
<protein>
    <submittedName>
        <fullName evidence="1">7019_t:CDS:1</fullName>
    </submittedName>
</protein>
<dbReference type="Proteomes" id="UP001153678">
    <property type="component" value="Unassembled WGS sequence"/>
</dbReference>
<organism evidence="1 2">
    <name type="scientific">Funneliformis geosporum</name>
    <dbReference type="NCBI Taxonomy" id="1117311"/>
    <lineage>
        <taxon>Eukaryota</taxon>
        <taxon>Fungi</taxon>
        <taxon>Fungi incertae sedis</taxon>
        <taxon>Mucoromycota</taxon>
        <taxon>Glomeromycotina</taxon>
        <taxon>Glomeromycetes</taxon>
        <taxon>Glomerales</taxon>
        <taxon>Glomeraceae</taxon>
        <taxon>Funneliformis</taxon>
    </lineage>
</organism>
<feature type="non-terminal residue" evidence="1">
    <location>
        <position position="43"/>
    </location>
</feature>